<keyword evidence="2" id="KW-1185">Reference proteome</keyword>
<sequence>MGKKCLRAGKVLVFLVLVLWTLSQLNQIFIRKSLDKPWDMSNKIGGFYNSQEDYDLYFLGTSHSYCSFSPLEIYRQTGLKSYVLASQQQPLDVTYYYMKDAVKKHKPQAIVLDVFSCLLQEDARDPGIVHSYSDDMPMSLNKLEMVYRVVPKDMKAQVVFPLIKYHDRWPDLEERDYQVKYRDYHDPYRGYVALEGQSQKFKTDLEGGLKGKIAQKVSAENKETLLQIANYCAKRGIDLVLVKTPTFENQSYAKALDDLEKFMQVEGMDYINYNLEKEAMGLSAQDYYDGYHMNRQGVDKFSKTLVRDLEKFLDLKKDQAQDPHWARDLALLEKDKG</sequence>
<dbReference type="Proteomes" id="UP000377798">
    <property type="component" value="Unassembled WGS sequence"/>
</dbReference>
<reference evidence="1 2" key="1">
    <citation type="submission" date="2019-02" db="EMBL/GenBank/DDBJ databases">
        <authorList>
            <consortium name="Pathogen Informatics"/>
        </authorList>
    </citation>
    <scope>NUCLEOTIDE SEQUENCE [LARGE SCALE GENOMIC DNA]</scope>
    <source>
        <strain evidence="1 2">3012STDY7089603</strain>
    </source>
</reference>
<organism evidence="1 2">
    <name type="scientific">Urinicoccus massiliensis</name>
    <dbReference type="NCBI Taxonomy" id="1723382"/>
    <lineage>
        <taxon>Bacteria</taxon>
        <taxon>Bacillati</taxon>
        <taxon>Bacillota</taxon>
        <taxon>Tissierellia</taxon>
        <taxon>Tissierellales</taxon>
        <taxon>Peptoniphilaceae</taxon>
        <taxon>Urinicoccus</taxon>
    </lineage>
</organism>
<comment type="caution">
    <text evidence="1">The sequence shown here is derived from an EMBL/GenBank/DDBJ whole genome shotgun (WGS) entry which is preliminary data.</text>
</comment>
<evidence type="ECO:0000313" key="2">
    <source>
        <dbReference type="Proteomes" id="UP000377798"/>
    </source>
</evidence>
<gene>
    <name evidence="1" type="ORF">NCTC13150_01380</name>
</gene>
<proteinExistence type="predicted"/>
<accession>A0A8H2M6H1</accession>
<evidence type="ECO:0000313" key="1">
    <source>
        <dbReference type="EMBL" id="VFB16808.1"/>
    </source>
</evidence>
<dbReference type="RefSeq" id="WP_131749485.1">
    <property type="nucleotide sequence ID" value="NZ_CAACYI010000001.1"/>
</dbReference>
<evidence type="ECO:0008006" key="3">
    <source>
        <dbReference type="Google" id="ProtNLM"/>
    </source>
</evidence>
<protein>
    <recommendedName>
        <fullName evidence="3">SGNH/GDSL hydrolase family protein</fullName>
    </recommendedName>
</protein>
<dbReference type="EMBL" id="CAACYI010000001">
    <property type="protein sequence ID" value="VFB16808.1"/>
    <property type="molecule type" value="Genomic_DNA"/>
</dbReference>
<dbReference type="AlphaFoldDB" id="A0A8H2M6H1"/>
<name>A0A8H2M6H1_9FIRM</name>
<dbReference type="SUPFAM" id="SSF52266">
    <property type="entry name" value="SGNH hydrolase"/>
    <property type="match status" value="1"/>
</dbReference>